<dbReference type="Proteomes" id="UP001597201">
    <property type="component" value="Unassembled WGS sequence"/>
</dbReference>
<dbReference type="PANTHER" id="PTHR39165">
    <property type="entry name" value="IG HYPOTHETICAL 17883"/>
    <property type="match status" value="1"/>
</dbReference>
<dbReference type="PANTHER" id="PTHR39165:SF1">
    <property type="entry name" value="DUF456 DOMAIN-CONTAINING PROTEIN"/>
    <property type="match status" value="1"/>
</dbReference>
<keyword evidence="1" id="KW-1133">Transmembrane helix</keyword>
<feature type="transmembrane region" description="Helical" evidence="1">
    <location>
        <begin position="6"/>
        <end position="39"/>
    </location>
</feature>
<comment type="caution">
    <text evidence="2">The sequence shown here is derived from an EMBL/GenBank/DDBJ whole genome shotgun (WGS) entry which is preliminary data.</text>
</comment>
<accession>A0ABW3Y2E4</accession>
<evidence type="ECO:0000313" key="3">
    <source>
        <dbReference type="Proteomes" id="UP001597201"/>
    </source>
</evidence>
<dbReference type="InterPro" id="IPR007403">
    <property type="entry name" value="DUF456"/>
</dbReference>
<keyword evidence="3" id="KW-1185">Reference proteome</keyword>
<organism evidence="2 3">
    <name type="scientific">Namhaeicola litoreus</name>
    <dbReference type="NCBI Taxonomy" id="1052145"/>
    <lineage>
        <taxon>Bacteria</taxon>
        <taxon>Pseudomonadati</taxon>
        <taxon>Bacteroidota</taxon>
        <taxon>Flavobacteriia</taxon>
        <taxon>Flavobacteriales</taxon>
        <taxon>Flavobacteriaceae</taxon>
        <taxon>Namhaeicola</taxon>
    </lineage>
</organism>
<protein>
    <submittedName>
        <fullName evidence="2">DUF456 domain-containing protein</fullName>
    </submittedName>
</protein>
<sequence>MDIFLLIVGFIFCLIGIVGALLPVLPGPFMGWIGILLLYFTSPIDMNYWIIGITLFISILIQVLDYVIPAMGTKKFGGTKYGAYGTTIGLIIGLLVPIPFGFVIGAFVGAFVGEMIHDSKNPNRAGKAAIGSFLGFLASTTLKLIVSVAFTGIFIQQALTNWDNLVN</sequence>
<dbReference type="Pfam" id="PF04306">
    <property type="entry name" value="DUF456"/>
    <property type="match status" value="1"/>
</dbReference>
<keyword evidence="1" id="KW-0812">Transmembrane</keyword>
<feature type="transmembrane region" description="Helical" evidence="1">
    <location>
        <begin position="133"/>
        <end position="155"/>
    </location>
</feature>
<dbReference type="EMBL" id="JBHTMY010000002">
    <property type="protein sequence ID" value="MFD1314698.1"/>
    <property type="molecule type" value="Genomic_DNA"/>
</dbReference>
<gene>
    <name evidence="2" type="ORF">ACFQ39_03645</name>
</gene>
<evidence type="ECO:0000313" key="2">
    <source>
        <dbReference type="EMBL" id="MFD1314698.1"/>
    </source>
</evidence>
<reference evidence="3" key="1">
    <citation type="journal article" date="2019" name="Int. J. Syst. Evol. Microbiol.">
        <title>The Global Catalogue of Microorganisms (GCM) 10K type strain sequencing project: providing services to taxonomists for standard genome sequencing and annotation.</title>
        <authorList>
            <consortium name="The Broad Institute Genomics Platform"/>
            <consortium name="The Broad Institute Genome Sequencing Center for Infectious Disease"/>
            <person name="Wu L."/>
            <person name="Ma J."/>
        </authorList>
    </citation>
    <scope>NUCLEOTIDE SEQUENCE [LARGE SCALE GENOMIC DNA]</scope>
    <source>
        <strain evidence="3">CCUG 61485</strain>
    </source>
</reference>
<name>A0ABW3Y2E4_9FLAO</name>
<feature type="transmembrane region" description="Helical" evidence="1">
    <location>
        <begin position="88"/>
        <end position="112"/>
    </location>
</feature>
<keyword evidence="1" id="KW-0472">Membrane</keyword>
<evidence type="ECO:0000256" key="1">
    <source>
        <dbReference type="SAM" id="Phobius"/>
    </source>
</evidence>
<dbReference type="RefSeq" id="WP_377176554.1">
    <property type="nucleotide sequence ID" value="NZ_JBHTMY010000002.1"/>
</dbReference>
<proteinExistence type="predicted"/>
<feature type="transmembrane region" description="Helical" evidence="1">
    <location>
        <begin position="46"/>
        <end position="68"/>
    </location>
</feature>